<feature type="transmembrane region" description="Helical" evidence="7">
    <location>
        <begin position="574"/>
        <end position="595"/>
    </location>
</feature>
<evidence type="ECO:0000256" key="4">
    <source>
        <dbReference type="ARBA" id="ARBA00022989"/>
    </source>
</evidence>
<dbReference type="AlphaFoldDB" id="A0AA38C355"/>
<evidence type="ECO:0000256" key="1">
    <source>
        <dbReference type="ARBA" id="ARBA00004141"/>
    </source>
</evidence>
<dbReference type="GO" id="GO:0005886">
    <property type="term" value="C:plasma membrane"/>
    <property type="evidence" value="ECO:0007669"/>
    <property type="project" value="UniProtKB-ARBA"/>
</dbReference>
<evidence type="ECO:0000313" key="10">
    <source>
        <dbReference type="Proteomes" id="UP000824469"/>
    </source>
</evidence>
<feature type="compositionally biased region" description="Basic and acidic residues" evidence="6">
    <location>
        <begin position="160"/>
        <end position="169"/>
    </location>
</feature>
<dbReference type="Gene3D" id="3.40.50.300">
    <property type="entry name" value="P-loop containing nucleotide triphosphate hydrolases"/>
    <property type="match status" value="1"/>
</dbReference>
<feature type="domain" description="ABC-2 type transporter transmembrane" evidence="8">
    <location>
        <begin position="439"/>
        <end position="597"/>
    </location>
</feature>
<keyword evidence="5 7" id="KW-0472">Membrane</keyword>
<evidence type="ECO:0000256" key="2">
    <source>
        <dbReference type="ARBA" id="ARBA00022448"/>
    </source>
</evidence>
<reference evidence="9 10" key="1">
    <citation type="journal article" date="2021" name="Nat. Plants">
        <title>The Taxus genome provides insights into paclitaxel biosynthesis.</title>
        <authorList>
            <person name="Xiong X."/>
            <person name="Gou J."/>
            <person name="Liao Q."/>
            <person name="Li Y."/>
            <person name="Zhou Q."/>
            <person name="Bi G."/>
            <person name="Li C."/>
            <person name="Du R."/>
            <person name="Wang X."/>
            <person name="Sun T."/>
            <person name="Guo L."/>
            <person name="Liang H."/>
            <person name="Lu P."/>
            <person name="Wu Y."/>
            <person name="Zhang Z."/>
            <person name="Ro D.K."/>
            <person name="Shang Y."/>
            <person name="Huang S."/>
            <person name="Yan J."/>
        </authorList>
    </citation>
    <scope>NUCLEOTIDE SEQUENCE [LARGE SCALE GENOMIC DNA]</scope>
    <source>
        <strain evidence="9">Ta-2019</strain>
    </source>
</reference>
<proteinExistence type="predicted"/>
<organism evidence="9 10">
    <name type="scientific">Taxus chinensis</name>
    <name type="common">Chinese yew</name>
    <name type="synonym">Taxus wallichiana var. chinensis</name>
    <dbReference type="NCBI Taxonomy" id="29808"/>
    <lineage>
        <taxon>Eukaryota</taxon>
        <taxon>Viridiplantae</taxon>
        <taxon>Streptophyta</taxon>
        <taxon>Embryophyta</taxon>
        <taxon>Tracheophyta</taxon>
        <taxon>Spermatophyta</taxon>
        <taxon>Pinopsida</taxon>
        <taxon>Pinidae</taxon>
        <taxon>Conifers II</taxon>
        <taxon>Cupressales</taxon>
        <taxon>Taxaceae</taxon>
        <taxon>Taxus</taxon>
    </lineage>
</organism>
<dbReference type="SUPFAM" id="SSF52540">
    <property type="entry name" value="P-loop containing nucleoside triphosphate hydrolases"/>
    <property type="match status" value="2"/>
</dbReference>
<evidence type="ECO:0000256" key="6">
    <source>
        <dbReference type="SAM" id="MobiDB-lite"/>
    </source>
</evidence>
<evidence type="ECO:0000256" key="3">
    <source>
        <dbReference type="ARBA" id="ARBA00022692"/>
    </source>
</evidence>
<dbReference type="InterPro" id="IPR036875">
    <property type="entry name" value="Znf_CCHC_sf"/>
</dbReference>
<name>A0AA38C355_TAXCH</name>
<accession>A0AA38C355</accession>
<dbReference type="Pfam" id="PF01061">
    <property type="entry name" value="ABC2_membrane"/>
    <property type="match status" value="1"/>
</dbReference>
<feature type="non-terminal residue" evidence="9">
    <location>
        <position position="597"/>
    </location>
</feature>
<gene>
    <name evidence="9" type="ORF">KI387_041724</name>
</gene>
<feature type="transmembrane region" description="Helical" evidence="7">
    <location>
        <begin position="435"/>
        <end position="451"/>
    </location>
</feature>
<comment type="caution">
    <text evidence="9">The sequence shown here is derived from an EMBL/GenBank/DDBJ whole genome shotgun (WGS) entry which is preliminary data.</text>
</comment>
<dbReference type="InterPro" id="IPR027417">
    <property type="entry name" value="P-loop_NTPase"/>
</dbReference>
<evidence type="ECO:0000259" key="8">
    <source>
        <dbReference type="Pfam" id="PF01061"/>
    </source>
</evidence>
<dbReference type="GO" id="GO:0008270">
    <property type="term" value="F:zinc ion binding"/>
    <property type="evidence" value="ECO:0007669"/>
    <property type="project" value="InterPro"/>
</dbReference>
<feature type="transmembrane region" description="Helical" evidence="7">
    <location>
        <begin position="514"/>
        <end position="537"/>
    </location>
</feature>
<dbReference type="InterPro" id="IPR013525">
    <property type="entry name" value="ABC2_TM"/>
</dbReference>
<keyword evidence="2" id="KW-0813">Transport</keyword>
<comment type="subcellular location">
    <subcellularLocation>
        <location evidence="1">Membrane</location>
        <topology evidence="1">Multi-pass membrane protein</topology>
    </subcellularLocation>
</comment>
<protein>
    <recommendedName>
        <fullName evidence="8">ABC-2 type transporter transmembrane domain-containing protein</fullName>
    </recommendedName>
</protein>
<sequence>MQLMNKNLWGIVNGKETTPTDASKLLEWQSRDDRAKAIIGLALSDSELHHVDLDKSSKEIWDTLNKLFGAKAVNAKFSLKLQLYRFKMDDGVSMSSHINNLRSLIRQLAEVKAAIEDEDAKAILLNSLSSKYSNVVFTLSQIQSQSLDDMIAALLAEEKRTTEDAEGHSQQESAFYSRTRKYHRRSDKSEIECHYCKKRGHTAWDCRVRANDVLKGKVISNTANIAMVEDPPDAEGIKLPEVEVRYEHLNVDVDVHVGGRALPTLFNWRANMVEGLLQSPHIYKGNKTTMTILHNLNGLIKPGRLEQILGLDICADTMVGNAMQRGISGGQKKRVTTGEMIVGAAKALFMDEISTALDSSTTFQIVKCLRHYVHVFKSKMVVSLLQPAPETYNLFNDVILLSEGYLDYQGPQESILEFFESMGFKCPGRKGLADFLQEITLMALITMSVFFRTNMHQRNLNDGGTYFGALLFGLVSEMFNGMAELAMTLDKLPVFYKQRDFKFYPAWAFSLPTWVMRIPLSLMESLLWIILTYFTIGFAPSPQRFFQQLLLYIAVSQASLGMFRFIAARGRDRIVANTFGSFAILVIFVLGGFIINR</sequence>
<dbReference type="EMBL" id="JAHRHJ020001754">
    <property type="protein sequence ID" value="KAH9293070.1"/>
    <property type="molecule type" value="Genomic_DNA"/>
</dbReference>
<evidence type="ECO:0000313" key="9">
    <source>
        <dbReference type="EMBL" id="KAH9293070.1"/>
    </source>
</evidence>
<keyword evidence="3 7" id="KW-0812">Transmembrane</keyword>
<keyword evidence="4 7" id="KW-1133">Transmembrane helix</keyword>
<feature type="region of interest" description="Disordered" evidence="6">
    <location>
        <begin position="160"/>
        <end position="180"/>
    </location>
</feature>
<dbReference type="Proteomes" id="UP000824469">
    <property type="component" value="Unassembled WGS sequence"/>
</dbReference>
<dbReference type="Pfam" id="PF14223">
    <property type="entry name" value="Retrotran_gag_2"/>
    <property type="match status" value="1"/>
</dbReference>
<dbReference type="SUPFAM" id="SSF57756">
    <property type="entry name" value="Retrovirus zinc finger-like domains"/>
    <property type="match status" value="1"/>
</dbReference>
<feature type="transmembrane region" description="Helical" evidence="7">
    <location>
        <begin position="549"/>
        <end position="568"/>
    </location>
</feature>
<evidence type="ECO:0000256" key="7">
    <source>
        <dbReference type="SAM" id="Phobius"/>
    </source>
</evidence>
<dbReference type="PANTHER" id="PTHR19241">
    <property type="entry name" value="ATP-BINDING CASSETTE TRANSPORTER"/>
    <property type="match status" value="1"/>
</dbReference>
<dbReference type="GO" id="GO:0140359">
    <property type="term" value="F:ABC-type transporter activity"/>
    <property type="evidence" value="ECO:0007669"/>
    <property type="project" value="InterPro"/>
</dbReference>
<feature type="transmembrane region" description="Helical" evidence="7">
    <location>
        <begin position="463"/>
        <end position="483"/>
    </location>
</feature>
<keyword evidence="10" id="KW-1185">Reference proteome</keyword>
<dbReference type="GO" id="GO:0003676">
    <property type="term" value="F:nucleic acid binding"/>
    <property type="evidence" value="ECO:0007669"/>
    <property type="project" value="InterPro"/>
</dbReference>
<evidence type="ECO:0000256" key="5">
    <source>
        <dbReference type="ARBA" id="ARBA00023136"/>
    </source>
</evidence>